<keyword evidence="6" id="KW-1185">Reference proteome</keyword>
<dbReference type="GO" id="GO:0140359">
    <property type="term" value="F:ABC-type transporter activity"/>
    <property type="evidence" value="ECO:0007669"/>
    <property type="project" value="InterPro"/>
</dbReference>
<sequence>MLISMVGRIMLIFNHKEIKMRNHCAPISINNYNFQLIVGNLTLAFIIWFIFVVMAFVINAGTLNQTGSFLYIVNSFVFTIVCLSISFLVATFATKNSIDPIGNSLTLGLAFLSGSFVPQALLSDTLQTIGIFNPVFWYVKVNNSIGGITSITQFSLEPVIYGILVQLAFSVAFLAIALVVIKQRRFAHQ</sequence>
<name>A0A7S7RAX5_9BACI</name>
<dbReference type="KEGG" id="aia:AWH56_022060"/>
<keyword evidence="2" id="KW-0812">Transmembrane</keyword>
<evidence type="ECO:0000313" key="5">
    <source>
        <dbReference type="EMBL" id="QOY35345.2"/>
    </source>
</evidence>
<keyword evidence="3" id="KW-1133">Transmembrane helix</keyword>
<evidence type="ECO:0000256" key="3">
    <source>
        <dbReference type="ARBA" id="ARBA00022989"/>
    </source>
</evidence>
<accession>A0A7S7RAX5</accession>
<dbReference type="Pfam" id="PF01061">
    <property type="entry name" value="ABC2_membrane"/>
    <property type="match status" value="1"/>
</dbReference>
<evidence type="ECO:0000256" key="1">
    <source>
        <dbReference type="ARBA" id="ARBA00004141"/>
    </source>
</evidence>
<dbReference type="Proteomes" id="UP000180175">
    <property type="component" value="Chromosome"/>
</dbReference>
<keyword evidence="4" id="KW-0472">Membrane</keyword>
<evidence type="ECO:0000256" key="2">
    <source>
        <dbReference type="ARBA" id="ARBA00022692"/>
    </source>
</evidence>
<gene>
    <name evidence="5" type="ORF">AWH56_022060</name>
</gene>
<dbReference type="InterPro" id="IPR013525">
    <property type="entry name" value="ABC2_TM"/>
</dbReference>
<reference evidence="5 6" key="1">
    <citation type="journal article" date="2017" name="Genome Announc.">
        <title>Draft Genome Sequences of Four Alkaliphilic Bacteria Belonging to the Anaerobacillus Genus.</title>
        <authorList>
            <person name="Bassil N.M."/>
            <person name="Lloyd J.R."/>
        </authorList>
    </citation>
    <scope>NUCLEOTIDE SEQUENCE [LARGE SCALE GENOMIC DNA]</scope>
    <source>
        <strain evidence="5 6">NB2006</strain>
    </source>
</reference>
<dbReference type="GO" id="GO:0016020">
    <property type="term" value="C:membrane"/>
    <property type="evidence" value="ECO:0007669"/>
    <property type="project" value="UniProtKB-SubCell"/>
</dbReference>
<proteinExistence type="predicted"/>
<organism evidence="5 6">
    <name type="scientific">Anaerobacillus isosaccharinicus</name>
    <dbReference type="NCBI Taxonomy" id="1532552"/>
    <lineage>
        <taxon>Bacteria</taxon>
        <taxon>Bacillati</taxon>
        <taxon>Bacillota</taxon>
        <taxon>Bacilli</taxon>
        <taxon>Bacillales</taxon>
        <taxon>Bacillaceae</taxon>
        <taxon>Anaerobacillus</taxon>
    </lineage>
</organism>
<evidence type="ECO:0000256" key="4">
    <source>
        <dbReference type="ARBA" id="ARBA00023136"/>
    </source>
</evidence>
<dbReference type="AlphaFoldDB" id="A0A7S7RAX5"/>
<dbReference type="EMBL" id="CP063356">
    <property type="protein sequence ID" value="QOY35345.2"/>
    <property type="molecule type" value="Genomic_DNA"/>
</dbReference>
<reference evidence="5 6" key="2">
    <citation type="journal article" date="2019" name="Int. J. Syst. Evol. Microbiol.">
        <title>Anaerobacillus isosaccharinicus sp. nov., an alkaliphilic bacterium which degrades isosaccharinic acid.</title>
        <authorList>
            <person name="Bassil N.M."/>
            <person name="Lloyd J.R."/>
        </authorList>
    </citation>
    <scope>NUCLEOTIDE SEQUENCE [LARGE SCALE GENOMIC DNA]</scope>
    <source>
        <strain evidence="5 6">NB2006</strain>
    </source>
</reference>
<comment type="subcellular location">
    <subcellularLocation>
        <location evidence="1">Membrane</location>
        <topology evidence="1">Multi-pass membrane protein</topology>
    </subcellularLocation>
</comment>
<protein>
    <submittedName>
        <fullName evidence="5">ABC transporter permease</fullName>
    </submittedName>
</protein>
<evidence type="ECO:0000313" key="6">
    <source>
        <dbReference type="Proteomes" id="UP000180175"/>
    </source>
</evidence>